<dbReference type="EMBL" id="QTKU01000004">
    <property type="protein sequence ID" value="MBS8261695.1"/>
    <property type="molecule type" value="Genomic_DNA"/>
</dbReference>
<dbReference type="Proteomes" id="UP000705379">
    <property type="component" value="Unassembled WGS sequence"/>
</dbReference>
<evidence type="ECO:0000313" key="2">
    <source>
        <dbReference type="Proteomes" id="UP000705379"/>
    </source>
</evidence>
<reference evidence="1" key="2">
    <citation type="journal article" date="2021" name="Microorganisms">
        <title>Bacterial Dimethylsulfoniopropionate Biosynthesis in the East China Sea.</title>
        <authorList>
            <person name="Liu J."/>
            <person name="Zhang Y."/>
            <person name="Liu J."/>
            <person name="Zhong H."/>
            <person name="Williams B.T."/>
            <person name="Zheng Y."/>
            <person name="Curson A.R.J."/>
            <person name="Sun C."/>
            <person name="Sun H."/>
            <person name="Song D."/>
            <person name="Wagner Mackenzie B."/>
            <person name="Bermejo Martinez A."/>
            <person name="Todd J.D."/>
            <person name="Zhang X.H."/>
        </authorList>
    </citation>
    <scope>NUCLEOTIDE SEQUENCE</scope>
    <source>
        <strain evidence="1">AESS21</strain>
    </source>
</reference>
<sequence length="136" mass="14877">MRFTVVNGRHSRARYALNAVLLRTIDILHCKISGLLFGRLKPMPNSFSGLAITILKNQKGRQMALSHAASPIETISSIASSLGRSFLETCESIGRARAAKVLYADLAGMSDEELANLGLKRDEISQTVYAKIYDHG</sequence>
<comment type="caution">
    <text evidence="1">The sequence shown here is derived from an EMBL/GenBank/DDBJ whole genome shotgun (WGS) entry which is preliminary data.</text>
</comment>
<evidence type="ECO:0000313" key="1">
    <source>
        <dbReference type="EMBL" id="MBS8261695.1"/>
    </source>
</evidence>
<gene>
    <name evidence="1" type="ORF">DYI23_15820</name>
</gene>
<dbReference type="AlphaFoldDB" id="A0A944CFU0"/>
<organism evidence="1 2">
    <name type="scientific">Roseibium polysiphoniae</name>
    <dbReference type="NCBI Taxonomy" id="2571221"/>
    <lineage>
        <taxon>Bacteria</taxon>
        <taxon>Pseudomonadati</taxon>
        <taxon>Pseudomonadota</taxon>
        <taxon>Alphaproteobacteria</taxon>
        <taxon>Hyphomicrobiales</taxon>
        <taxon>Stappiaceae</taxon>
        <taxon>Roseibium</taxon>
    </lineage>
</organism>
<name>A0A944CFU0_9HYPH</name>
<accession>A0A944CFU0</accession>
<reference evidence="1" key="1">
    <citation type="submission" date="2018-08" db="EMBL/GenBank/DDBJ databases">
        <authorList>
            <person name="Jin W."/>
            <person name="Wang H."/>
            <person name="Yang Y."/>
            <person name="Li M."/>
            <person name="Liu J."/>
        </authorList>
    </citation>
    <scope>NUCLEOTIDE SEQUENCE</scope>
    <source>
        <strain evidence="1">AESS21</strain>
    </source>
</reference>
<protein>
    <submittedName>
        <fullName evidence="1">DUF1127 domain-containing protein</fullName>
    </submittedName>
</protein>
<proteinExistence type="predicted"/>